<dbReference type="InterPro" id="IPR032466">
    <property type="entry name" value="Metal_Hydrolase"/>
</dbReference>
<dbReference type="InterPro" id="IPR011059">
    <property type="entry name" value="Metal-dep_hydrolase_composite"/>
</dbReference>
<dbReference type="Gene3D" id="2.30.40.10">
    <property type="entry name" value="Urease, subunit C, domain 1"/>
    <property type="match status" value="1"/>
</dbReference>
<evidence type="ECO:0000313" key="4">
    <source>
        <dbReference type="Proteomes" id="UP000653578"/>
    </source>
</evidence>
<evidence type="ECO:0000259" key="2">
    <source>
        <dbReference type="Pfam" id="PF01979"/>
    </source>
</evidence>
<accession>A0ABX1XHC6</accession>
<dbReference type="EMBL" id="WHNY01000074">
    <property type="protein sequence ID" value="NOU67704.1"/>
    <property type="molecule type" value="Genomic_DNA"/>
</dbReference>
<dbReference type="SUPFAM" id="SSF51338">
    <property type="entry name" value="Composite domain of metallo-dependent hydrolases"/>
    <property type="match status" value="1"/>
</dbReference>
<name>A0ABX1XHC6_9BACL</name>
<gene>
    <name evidence="3" type="ORF">GC096_27135</name>
</gene>
<proteinExistence type="predicted"/>
<evidence type="ECO:0000256" key="1">
    <source>
        <dbReference type="ARBA" id="ARBA00022801"/>
    </source>
</evidence>
<dbReference type="RefSeq" id="WP_171634606.1">
    <property type="nucleotide sequence ID" value="NZ_WHNY01000074.1"/>
</dbReference>
<dbReference type="Proteomes" id="UP000653578">
    <property type="component" value="Unassembled WGS sequence"/>
</dbReference>
<dbReference type="SUPFAM" id="SSF51556">
    <property type="entry name" value="Metallo-dependent hydrolases"/>
    <property type="match status" value="1"/>
</dbReference>
<keyword evidence="1" id="KW-0378">Hydrolase</keyword>
<evidence type="ECO:0000313" key="3">
    <source>
        <dbReference type="EMBL" id="NOU67704.1"/>
    </source>
</evidence>
<dbReference type="Pfam" id="PF01979">
    <property type="entry name" value="Amidohydro_1"/>
    <property type="match status" value="1"/>
</dbReference>
<dbReference type="InterPro" id="IPR050287">
    <property type="entry name" value="MTA/SAH_deaminase"/>
</dbReference>
<dbReference type="InterPro" id="IPR006680">
    <property type="entry name" value="Amidohydro-rel"/>
</dbReference>
<reference evidence="3 4" key="1">
    <citation type="submission" date="2019-10" db="EMBL/GenBank/DDBJ databases">
        <title>Description of Paenibacillus humi sp. nov.</title>
        <authorList>
            <person name="Carlier A."/>
            <person name="Qi S."/>
        </authorList>
    </citation>
    <scope>NUCLEOTIDE SEQUENCE [LARGE SCALE GENOMIC DNA]</scope>
    <source>
        <strain evidence="3 4">LMG 31461</strain>
    </source>
</reference>
<feature type="domain" description="Amidohydrolase-related" evidence="2">
    <location>
        <begin position="65"/>
        <end position="437"/>
    </location>
</feature>
<dbReference type="PANTHER" id="PTHR43794">
    <property type="entry name" value="AMINOHYDROLASE SSNA-RELATED"/>
    <property type="match status" value="1"/>
</dbReference>
<sequence>MTDSQETTIIYNATLLLEDAYGEWEFQTGGIRIHQGKIVQLGRGVELSGCGEVPEERTWDAKGAYLTPAFTNAHAHSYTGLLKRTVDRRTLDLYMLEVIALGTDRSLDLIYDATLLHASELISWGYARTVDHFSQRPFPTREGMEAAIQAYRDIGMKAVIAPMFSDIPYLETLPNQMQMSSVRATASARPADEIRNYERLLRESSVRLQGSRDIQVALGVDGPQRCTKDTLAMTASLMRELDIGWQTHLLESHTQWSYGKERDISLPTMLDGYGLLGPKTSLVHAIWLADEECERIARNGSHIVHCPTSNMHLGSGISPLQTYRRNGVQVFLGSDGDNCGTSSPYELMRTAARLSRLDGDNASDWWGAQDAYESQISVSTLFPEVLGKGRLSVGEPADWIAYRPESFRVTTPEELFKELVYYETGRSVEAVMIDGNWKIKDGVPLRAWRNKLERAQKNMDVVLVESAEKLKQAGALFHIVQESAEASRGIVRENWVGNPRKIGL</sequence>
<dbReference type="PANTHER" id="PTHR43794:SF11">
    <property type="entry name" value="AMIDOHYDROLASE-RELATED DOMAIN-CONTAINING PROTEIN"/>
    <property type="match status" value="1"/>
</dbReference>
<protein>
    <submittedName>
        <fullName evidence="3">Amidohydrolase family protein</fullName>
    </submittedName>
</protein>
<keyword evidence="4" id="KW-1185">Reference proteome</keyword>
<comment type="caution">
    <text evidence="3">The sequence shown here is derived from an EMBL/GenBank/DDBJ whole genome shotgun (WGS) entry which is preliminary data.</text>
</comment>
<organism evidence="3 4">
    <name type="scientific">Paenibacillus plantarum</name>
    <dbReference type="NCBI Taxonomy" id="2654975"/>
    <lineage>
        <taxon>Bacteria</taxon>
        <taxon>Bacillati</taxon>
        <taxon>Bacillota</taxon>
        <taxon>Bacilli</taxon>
        <taxon>Bacillales</taxon>
        <taxon>Paenibacillaceae</taxon>
        <taxon>Paenibacillus</taxon>
    </lineage>
</organism>
<dbReference type="Gene3D" id="3.20.20.140">
    <property type="entry name" value="Metal-dependent hydrolases"/>
    <property type="match status" value="1"/>
</dbReference>